<protein>
    <submittedName>
        <fullName evidence="2">Uncharacterized protein</fullName>
    </submittedName>
</protein>
<feature type="compositionally biased region" description="Low complexity" evidence="1">
    <location>
        <begin position="99"/>
        <end position="112"/>
    </location>
</feature>
<evidence type="ECO:0000256" key="1">
    <source>
        <dbReference type="SAM" id="MobiDB-lite"/>
    </source>
</evidence>
<evidence type="ECO:0000313" key="2">
    <source>
        <dbReference type="EMBL" id="MEQ2224711.1"/>
    </source>
</evidence>
<accession>A0ABV0SX73</accession>
<reference evidence="2 3" key="1">
    <citation type="submission" date="2021-06" db="EMBL/GenBank/DDBJ databases">
        <authorList>
            <person name="Palmer J.M."/>
        </authorList>
    </citation>
    <scope>NUCLEOTIDE SEQUENCE [LARGE SCALE GENOMIC DNA]</scope>
    <source>
        <strain evidence="3">if_2019</strain>
        <tissue evidence="2">Muscle</tissue>
    </source>
</reference>
<comment type="caution">
    <text evidence="2">The sequence shown here is derived from an EMBL/GenBank/DDBJ whole genome shotgun (WGS) entry which is preliminary data.</text>
</comment>
<dbReference type="EMBL" id="JAHRIQ010012326">
    <property type="protein sequence ID" value="MEQ2224711.1"/>
    <property type="molecule type" value="Genomic_DNA"/>
</dbReference>
<feature type="region of interest" description="Disordered" evidence="1">
    <location>
        <begin position="95"/>
        <end position="144"/>
    </location>
</feature>
<organism evidence="2 3">
    <name type="scientific">Ilyodon furcidens</name>
    <name type="common">goldbreast splitfin</name>
    <dbReference type="NCBI Taxonomy" id="33524"/>
    <lineage>
        <taxon>Eukaryota</taxon>
        <taxon>Metazoa</taxon>
        <taxon>Chordata</taxon>
        <taxon>Craniata</taxon>
        <taxon>Vertebrata</taxon>
        <taxon>Euteleostomi</taxon>
        <taxon>Actinopterygii</taxon>
        <taxon>Neopterygii</taxon>
        <taxon>Teleostei</taxon>
        <taxon>Neoteleostei</taxon>
        <taxon>Acanthomorphata</taxon>
        <taxon>Ovalentaria</taxon>
        <taxon>Atherinomorphae</taxon>
        <taxon>Cyprinodontiformes</taxon>
        <taxon>Goodeidae</taxon>
        <taxon>Ilyodon</taxon>
    </lineage>
</organism>
<gene>
    <name evidence="2" type="ORF">ILYODFUR_010267</name>
</gene>
<proteinExistence type="predicted"/>
<evidence type="ECO:0000313" key="3">
    <source>
        <dbReference type="Proteomes" id="UP001482620"/>
    </source>
</evidence>
<sequence>MFQKVERILCEELFSCEQQHHDSEKVVQSGMAGRAKLPDWLTPAPDSTHRSRLKEENVVIEVTSQIDHHAPTPAVSQSASAIFVTQLGEMLGGNAQRTSLSSAPPSSSSSPPGCCCLSEEEEEEGSGLRSQGKEKHEEVEEICF</sequence>
<keyword evidence="3" id="KW-1185">Reference proteome</keyword>
<dbReference type="Proteomes" id="UP001482620">
    <property type="component" value="Unassembled WGS sequence"/>
</dbReference>
<name>A0ABV0SX73_9TELE</name>